<name>A0AA86S0J3_9FABA</name>
<dbReference type="GO" id="GO:0003724">
    <property type="term" value="F:RNA helicase activity"/>
    <property type="evidence" value="ECO:0007669"/>
    <property type="project" value="UniProtKB-EC"/>
</dbReference>
<feature type="domain" description="Helicase C-terminal" evidence="10">
    <location>
        <begin position="492"/>
        <end position="642"/>
    </location>
</feature>
<dbReference type="GO" id="GO:0005524">
    <property type="term" value="F:ATP binding"/>
    <property type="evidence" value="ECO:0007669"/>
    <property type="project" value="UniProtKB-UniRule"/>
</dbReference>
<dbReference type="GO" id="GO:0016787">
    <property type="term" value="F:hydrolase activity"/>
    <property type="evidence" value="ECO:0007669"/>
    <property type="project" value="UniProtKB-KW"/>
</dbReference>
<dbReference type="InterPro" id="IPR014001">
    <property type="entry name" value="Helicase_ATP-bd"/>
</dbReference>
<keyword evidence="13" id="KW-1185">Reference proteome</keyword>
<evidence type="ECO:0000256" key="3">
    <source>
        <dbReference type="ARBA" id="ARBA00022806"/>
    </source>
</evidence>
<dbReference type="PROSITE" id="PS51195">
    <property type="entry name" value="Q_MOTIF"/>
    <property type="match status" value="1"/>
</dbReference>
<keyword evidence="5 7" id="KW-0694">RNA-binding</keyword>
<dbReference type="Pfam" id="PF00270">
    <property type="entry name" value="DEAD"/>
    <property type="match status" value="1"/>
</dbReference>
<dbReference type="SMART" id="SM00490">
    <property type="entry name" value="HELICc"/>
    <property type="match status" value="1"/>
</dbReference>
<evidence type="ECO:0000259" key="11">
    <source>
        <dbReference type="PROSITE" id="PS51195"/>
    </source>
</evidence>
<feature type="short sequence motif" description="Q motif" evidence="6">
    <location>
        <begin position="244"/>
        <end position="272"/>
    </location>
</feature>
<evidence type="ECO:0000313" key="12">
    <source>
        <dbReference type="EMBL" id="CAJ1937475.1"/>
    </source>
</evidence>
<feature type="domain" description="Helicase ATP-binding" evidence="9">
    <location>
        <begin position="275"/>
        <end position="458"/>
    </location>
</feature>
<dbReference type="InterPro" id="IPR027417">
    <property type="entry name" value="P-loop_NTPase"/>
</dbReference>
<dbReference type="Pfam" id="PF00271">
    <property type="entry name" value="Helicase_C"/>
    <property type="match status" value="1"/>
</dbReference>
<evidence type="ECO:0000256" key="8">
    <source>
        <dbReference type="SAM" id="MobiDB-lite"/>
    </source>
</evidence>
<feature type="compositionally biased region" description="Acidic residues" evidence="8">
    <location>
        <begin position="169"/>
        <end position="180"/>
    </location>
</feature>
<comment type="domain">
    <text evidence="7">The Q motif is unique to and characteristic of the DEAD box family of RNA helicases and controls ATP binding and hydrolysis.</text>
</comment>
<dbReference type="Gramene" id="rna-AYBTSS11_LOCUS8046">
    <property type="protein sequence ID" value="CAJ1937475.1"/>
    <property type="gene ID" value="gene-AYBTSS11_LOCUS8046"/>
</dbReference>
<feature type="region of interest" description="Disordered" evidence="8">
    <location>
        <begin position="163"/>
        <end position="187"/>
    </location>
</feature>
<comment type="catalytic activity">
    <reaction evidence="7">
        <text>ATP + H2O = ADP + phosphate + H(+)</text>
        <dbReference type="Rhea" id="RHEA:13065"/>
        <dbReference type="ChEBI" id="CHEBI:15377"/>
        <dbReference type="ChEBI" id="CHEBI:15378"/>
        <dbReference type="ChEBI" id="CHEBI:30616"/>
        <dbReference type="ChEBI" id="CHEBI:43474"/>
        <dbReference type="ChEBI" id="CHEBI:456216"/>
        <dbReference type="EC" id="3.6.4.13"/>
    </reaction>
</comment>
<dbReference type="EC" id="3.6.4.13" evidence="7"/>
<evidence type="ECO:0000256" key="5">
    <source>
        <dbReference type="ARBA" id="ARBA00022884"/>
    </source>
</evidence>
<evidence type="ECO:0000256" key="1">
    <source>
        <dbReference type="ARBA" id="ARBA00022741"/>
    </source>
</evidence>
<reference evidence="12" key="1">
    <citation type="submission" date="2023-10" db="EMBL/GenBank/DDBJ databases">
        <authorList>
            <person name="Domelevo Entfellner J.-B."/>
        </authorList>
    </citation>
    <scope>NUCLEOTIDE SEQUENCE</scope>
</reference>
<dbReference type="AlphaFoldDB" id="A0AA86S0J3"/>
<feature type="region of interest" description="Disordered" evidence="8">
    <location>
        <begin position="114"/>
        <end position="150"/>
    </location>
</feature>
<dbReference type="SUPFAM" id="SSF52540">
    <property type="entry name" value="P-loop containing nucleoside triphosphate hydrolases"/>
    <property type="match status" value="2"/>
</dbReference>
<dbReference type="InterPro" id="IPR001650">
    <property type="entry name" value="Helicase_C-like"/>
</dbReference>
<comment type="function">
    <text evidence="7">RNA helicase.</text>
</comment>
<dbReference type="SMART" id="SM00487">
    <property type="entry name" value="DEXDc"/>
    <property type="match status" value="1"/>
</dbReference>
<protein>
    <recommendedName>
        <fullName evidence="7">ATP-dependent RNA helicase</fullName>
        <ecNumber evidence="7">3.6.4.13</ecNumber>
    </recommendedName>
</protein>
<dbReference type="InterPro" id="IPR014014">
    <property type="entry name" value="RNA_helicase_DEAD_Q_motif"/>
</dbReference>
<keyword evidence="1 7" id="KW-0547">Nucleotide-binding</keyword>
<sequence>MWGWMLGEGRRVVCEVACTRNWVALRHMGGGPRTFPGGVNKWKWKRMHEKFARDKQKRLIEQEKQLYEARIRSHIRSALSPDHRSAAAATHRPLSPNDHVKALADRFLKDGAQDLWNTRDGPLTPNPTPTQNLHFRPKHSRGYRSVPEVGNKRVGAHKYRFWRKGSDDSSSDESESENESELSLKTGSSASLGEYDVKREKRVVPKISEEVEFIRQELNKRKLKQIEEQETKEQHSNESILSNTRFDECGISPNTVKALSSAGYVHLTRVQEASLSICLEGLDALVKAKTGTGKSVAFLLPAIETVLKAASSNKSERVAPIYVLVLCPTRELASQIAAVAKVLLKYHDGIGVQTLVGGVRFKVDLKRLESDPCQILVATPGRLLDHIESKSGISLRLMGLQMLVLDEADHLLDLGFRKDVEKIVDCLPRQRQSLLFSATIPKEVRRISQLVLKREHKYVDTVGMGCVETPVKVKQSYLSAPQESHFQLVHHILREHILQTPDYKVIVFCITGMVTSLMYNLLREMKMNVREMHSRKPQLYRTRISDEFRESKQLILVSSDVSSRGMNYPDVTLVIQVGIPSDREQYIHRLGRTGREDKEGKCVLLIAPWEEYFLDEIKDLPLQEFPLPDIDPQAKLKIENSMAKIDNDIKEGAYHAWLGYYNSIREIGREKTTVVELANRFSESIGLQRPPALFRKTAIKMGLKDIPGIRIRFGAQLWICCWMTFELFRTDFQLEDLSYMGLCVLTIDGSSIFKALTSDLNDYTDAEPTFKLLQGRNLAQKRTIQFMEFLYVMFQGVRTPFITDQPSSNLLLVKLYKILQVLV</sequence>
<evidence type="ECO:0000259" key="10">
    <source>
        <dbReference type="PROSITE" id="PS51194"/>
    </source>
</evidence>
<dbReference type="GO" id="GO:0003723">
    <property type="term" value="F:RNA binding"/>
    <property type="evidence" value="ECO:0007669"/>
    <property type="project" value="UniProtKB-UniRule"/>
</dbReference>
<keyword evidence="3 7" id="KW-0347">Helicase</keyword>
<comment type="similarity">
    <text evidence="7">Belongs to the DEAD box helicase family.</text>
</comment>
<evidence type="ECO:0000256" key="2">
    <source>
        <dbReference type="ARBA" id="ARBA00022801"/>
    </source>
</evidence>
<evidence type="ECO:0000256" key="7">
    <source>
        <dbReference type="RuleBase" id="RU365068"/>
    </source>
</evidence>
<evidence type="ECO:0000313" key="13">
    <source>
        <dbReference type="Proteomes" id="UP001189624"/>
    </source>
</evidence>
<dbReference type="Proteomes" id="UP001189624">
    <property type="component" value="Chromosome 3"/>
</dbReference>
<dbReference type="InterPro" id="IPR011545">
    <property type="entry name" value="DEAD/DEAH_box_helicase_dom"/>
</dbReference>
<dbReference type="PROSITE" id="PS51192">
    <property type="entry name" value="HELICASE_ATP_BIND_1"/>
    <property type="match status" value="1"/>
</dbReference>
<organism evidence="12 13">
    <name type="scientific">Sphenostylis stenocarpa</name>
    <dbReference type="NCBI Taxonomy" id="92480"/>
    <lineage>
        <taxon>Eukaryota</taxon>
        <taxon>Viridiplantae</taxon>
        <taxon>Streptophyta</taxon>
        <taxon>Embryophyta</taxon>
        <taxon>Tracheophyta</taxon>
        <taxon>Spermatophyta</taxon>
        <taxon>Magnoliopsida</taxon>
        <taxon>eudicotyledons</taxon>
        <taxon>Gunneridae</taxon>
        <taxon>Pentapetalae</taxon>
        <taxon>rosids</taxon>
        <taxon>fabids</taxon>
        <taxon>Fabales</taxon>
        <taxon>Fabaceae</taxon>
        <taxon>Papilionoideae</taxon>
        <taxon>50 kb inversion clade</taxon>
        <taxon>NPAAA clade</taxon>
        <taxon>indigoferoid/millettioid clade</taxon>
        <taxon>Phaseoleae</taxon>
        <taxon>Sphenostylis</taxon>
    </lineage>
</organism>
<evidence type="ECO:0000256" key="6">
    <source>
        <dbReference type="PROSITE-ProRule" id="PRU00552"/>
    </source>
</evidence>
<keyword evidence="2 7" id="KW-0378">Hydrolase</keyword>
<gene>
    <name evidence="12" type="ORF">AYBTSS11_LOCUS8046</name>
</gene>
<dbReference type="CDD" id="cd18787">
    <property type="entry name" value="SF2_C_DEAD"/>
    <property type="match status" value="1"/>
</dbReference>
<dbReference type="PANTHER" id="PTHR24031">
    <property type="entry name" value="RNA HELICASE"/>
    <property type="match status" value="1"/>
</dbReference>
<accession>A0AA86S0J3</accession>
<dbReference type="EMBL" id="OY731400">
    <property type="protein sequence ID" value="CAJ1937475.1"/>
    <property type="molecule type" value="Genomic_DNA"/>
</dbReference>
<proteinExistence type="inferred from homology"/>
<evidence type="ECO:0000256" key="4">
    <source>
        <dbReference type="ARBA" id="ARBA00022840"/>
    </source>
</evidence>
<feature type="domain" description="DEAD-box RNA helicase Q" evidence="11">
    <location>
        <begin position="244"/>
        <end position="272"/>
    </location>
</feature>
<dbReference type="PROSITE" id="PS51194">
    <property type="entry name" value="HELICASE_CTER"/>
    <property type="match status" value="1"/>
</dbReference>
<evidence type="ECO:0000259" key="9">
    <source>
        <dbReference type="PROSITE" id="PS51192"/>
    </source>
</evidence>
<dbReference type="Gene3D" id="3.40.50.300">
    <property type="entry name" value="P-loop containing nucleotide triphosphate hydrolases"/>
    <property type="match status" value="2"/>
</dbReference>
<keyword evidence="4 7" id="KW-0067">ATP-binding</keyword>